<keyword evidence="1" id="KW-1133">Transmembrane helix</keyword>
<evidence type="ECO:0000259" key="3">
    <source>
        <dbReference type="Pfam" id="PF19040"/>
    </source>
</evidence>
<evidence type="ECO:0000313" key="5">
    <source>
        <dbReference type="Proteomes" id="UP001596011"/>
    </source>
</evidence>
<keyword evidence="5" id="KW-1185">Reference proteome</keyword>
<feature type="transmembrane region" description="Helical" evidence="1">
    <location>
        <begin position="235"/>
        <end position="253"/>
    </location>
</feature>
<sequence length="679" mass="73696">MTRRFLPEVQALRALAVALVVIYHLRPDVIPGGYIGVDVFFVISGFLITGHMLREVRATGRLRLGHFWANRARRILPASLLVVAVVLLTTPIFMPITDWAEISRQGIASVLYVQNWALVGNAVDYLASDTSATPFQHFWSLAVEEQFYILWPLVVLAAAVVAHRSRRGPRALTAALLVAFGVLIAASFAWNLISVNNQDPAAYFATTTRLWELGAGGLLAVTLRYTERFRLARSALALAGFGAIAVGALALTAKTPFPGTAALLPVLGTMAVIAAGRTAGLGSLSWIVDRAPVQWLGNVSYSLYLWHFPAIVWFTEYADGEPTKLESLGLLGLMLVAASASYTFVEQPLRSTAWLKNHDPRSLGLAATSMALACALTLVPTMRAAGVEREWDALADTIDVSTEMGGSYGAAAAADGELDVLTNGATAIRPNPINAEDDTEIALRSPCEEPEFSTGSSKVCEYGDPTSDTVVALIGDSHARMLSTPLVNLAEERGWRLLGFYHNSCPFSYEQRDLKADSCKLLNEETMEQLREVRPDAVVTSYLGKSQFRDTGTGMEPGVKGFADLWNDLYALGADVYVVKAVPDARPKAAACVARNYDRPERCAIDRDKVMVNRELVDKAAELAPHTSVIDLTDFFCGPDKCEQVVGNVLVFRDTSHITDAFALSLQPYLAQAIPARFP</sequence>
<accession>A0ABV9HM93</accession>
<dbReference type="InterPro" id="IPR002656">
    <property type="entry name" value="Acyl_transf_3_dom"/>
</dbReference>
<dbReference type="Proteomes" id="UP001596011">
    <property type="component" value="Unassembled WGS sequence"/>
</dbReference>
<feature type="transmembrane region" description="Helical" evidence="1">
    <location>
        <begin position="327"/>
        <end position="345"/>
    </location>
</feature>
<organism evidence="4 5">
    <name type="scientific">Promicromonospora alba</name>
    <dbReference type="NCBI Taxonomy" id="1616110"/>
    <lineage>
        <taxon>Bacteria</taxon>
        <taxon>Bacillati</taxon>
        <taxon>Actinomycetota</taxon>
        <taxon>Actinomycetes</taxon>
        <taxon>Micrococcales</taxon>
        <taxon>Promicromonosporaceae</taxon>
        <taxon>Promicromonospora</taxon>
    </lineage>
</organism>
<dbReference type="RefSeq" id="WP_377138072.1">
    <property type="nucleotide sequence ID" value="NZ_JBHSFI010000005.1"/>
</dbReference>
<feature type="domain" description="SGNH" evidence="3">
    <location>
        <begin position="447"/>
        <end position="671"/>
    </location>
</feature>
<dbReference type="Pfam" id="PF19040">
    <property type="entry name" value="SGNH"/>
    <property type="match status" value="1"/>
</dbReference>
<evidence type="ECO:0000256" key="1">
    <source>
        <dbReference type="SAM" id="Phobius"/>
    </source>
</evidence>
<feature type="transmembrane region" description="Helical" evidence="1">
    <location>
        <begin position="32"/>
        <end position="53"/>
    </location>
</feature>
<keyword evidence="4" id="KW-0808">Transferase</keyword>
<reference evidence="5" key="1">
    <citation type="journal article" date="2019" name="Int. J. Syst. Evol. Microbiol.">
        <title>The Global Catalogue of Microorganisms (GCM) 10K type strain sequencing project: providing services to taxonomists for standard genome sequencing and annotation.</title>
        <authorList>
            <consortium name="The Broad Institute Genomics Platform"/>
            <consortium name="The Broad Institute Genome Sequencing Center for Infectious Disease"/>
            <person name="Wu L."/>
            <person name="Ma J."/>
        </authorList>
    </citation>
    <scope>NUCLEOTIDE SEQUENCE [LARGE SCALE GENOMIC DNA]</scope>
    <source>
        <strain evidence="5">CCUG 42722</strain>
    </source>
</reference>
<feature type="transmembrane region" description="Helical" evidence="1">
    <location>
        <begin position="295"/>
        <end position="315"/>
    </location>
</feature>
<keyword evidence="1" id="KW-0472">Membrane</keyword>
<name>A0ABV9HM93_9MICO</name>
<keyword evidence="4" id="KW-0012">Acyltransferase</keyword>
<keyword evidence="1" id="KW-0812">Transmembrane</keyword>
<dbReference type="PANTHER" id="PTHR23028:SF53">
    <property type="entry name" value="ACYL_TRANSF_3 DOMAIN-CONTAINING PROTEIN"/>
    <property type="match status" value="1"/>
</dbReference>
<gene>
    <name evidence="4" type="ORF">ACFO6V_19350</name>
</gene>
<feature type="transmembrane region" description="Helical" evidence="1">
    <location>
        <begin position="365"/>
        <end position="382"/>
    </location>
</feature>
<dbReference type="GO" id="GO:0016746">
    <property type="term" value="F:acyltransferase activity"/>
    <property type="evidence" value="ECO:0007669"/>
    <property type="project" value="UniProtKB-KW"/>
</dbReference>
<proteinExistence type="predicted"/>
<protein>
    <submittedName>
        <fullName evidence="4">Acyltransferase family protein</fullName>
        <ecNumber evidence="4">2.3.1.-</ecNumber>
    </submittedName>
</protein>
<feature type="transmembrane region" description="Helical" evidence="1">
    <location>
        <begin position="74"/>
        <end position="94"/>
    </location>
</feature>
<feature type="transmembrane region" description="Helical" evidence="1">
    <location>
        <begin position="202"/>
        <end position="223"/>
    </location>
</feature>
<evidence type="ECO:0000313" key="4">
    <source>
        <dbReference type="EMBL" id="MFC4630409.1"/>
    </source>
</evidence>
<evidence type="ECO:0000259" key="2">
    <source>
        <dbReference type="Pfam" id="PF01757"/>
    </source>
</evidence>
<dbReference type="PANTHER" id="PTHR23028">
    <property type="entry name" value="ACETYLTRANSFERASE"/>
    <property type="match status" value="1"/>
</dbReference>
<dbReference type="EMBL" id="JBHSFI010000005">
    <property type="protein sequence ID" value="MFC4630409.1"/>
    <property type="molecule type" value="Genomic_DNA"/>
</dbReference>
<feature type="domain" description="Acyltransferase 3" evidence="2">
    <location>
        <begin position="8"/>
        <end position="337"/>
    </location>
</feature>
<feature type="transmembrane region" description="Helical" evidence="1">
    <location>
        <begin position="147"/>
        <end position="164"/>
    </location>
</feature>
<dbReference type="InterPro" id="IPR043968">
    <property type="entry name" value="SGNH"/>
</dbReference>
<dbReference type="Pfam" id="PF01757">
    <property type="entry name" value="Acyl_transf_3"/>
    <property type="match status" value="1"/>
</dbReference>
<comment type="caution">
    <text evidence="4">The sequence shown here is derived from an EMBL/GenBank/DDBJ whole genome shotgun (WGS) entry which is preliminary data.</text>
</comment>
<feature type="transmembrane region" description="Helical" evidence="1">
    <location>
        <begin position="171"/>
        <end position="190"/>
    </location>
</feature>
<dbReference type="InterPro" id="IPR050879">
    <property type="entry name" value="Acyltransferase_3"/>
</dbReference>
<dbReference type="EC" id="2.3.1.-" evidence="4"/>
<feature type="transmembrane region" description="Helical" evidence="1">
    <location>
        <begin position="265"/>
        <end position="288"/>
    </location>
</feature>